<evidence type="ECO:0000313" key="14">
    <source>
        <dbReference type="EMBL" id="NMB69577.1"/>
    </source>
</evidence>
<dbReference type="Gene3D" id="3.90.960.10">
    <property type="entry name" value="YbaK/aminoacyl-tRNA synthetase-associated domain"/>
    <property type="match status" value="1"/>
</dbReference>
<keyword evidence="7" id="KW-0547">Nucleotide-binding</keyword>
<dbReference type="Gene3D" id="3.30.930.10">
    <property type="entry name" value="Bira Bifunctional Protein, Domain 2"/>
    <property type="match status" value="2"/>
</dbReference>
<dbReference type="AlphaFoldDB" id="A0A7X9HGG9"/>
<evidence type="ECO:0000256" key="2">
    <source>
        <dbReference type="ARBA" id="ARBA00011738"/>
    </source>
</evidence>
<dbReference type="PRINTS" id="PR01046">
    <property type="entry name" value="TRNASYNTHPRO"/>
</dbReference>
<dbReference type="InterPro" id="IPR006195">
    <property type="entry name" value="aa-tRNA-synth_II"/>
</dbReference>
<protein>
    <recommendedName>
        <fullName evidence="4 12">Proline--tRNA ligase</fullName>
        <ecNumber evidence="3 12">6.1.1.15</ecNumber>
    </recommendedName>
</protein>
<dbReference type="InterPro" id="IPR044140">
    <property type="entry name" value="ProRS_anticodon_short"/>
</dbReference>
<dbReference type="NCBIfam" id="NF006625">
    <property type="entry name" value="PRK09194.1"/>
    <property type="match status" value="1"/>
</dbReference>
<comment type="subcellular location">
    <subcellularLocation>
        <location evidence="1">Cytoplasm</location>
    </subcellularLocation>
</comment>
<comment type="catalytic activity">
    <reaction evidence="11">
        <text>tRNA(Pro) + L-proline + ATP = L-prolyl-tRNA(Pro) + AMP + diphosphate</text>
        <dbReference type="Rhea" id="RHEA:14305"/>
        <dbReference type="Rhea" id="RHEA-COMP:9700"/>
        <dbReference type="Rhea" id="RHEA-COMP:9702"/>
        <dbReference type="ChEBI" id="CHEBI:30616"/>
        <dbReference type="ChEBI" id="CHEBI:33019"/>
        <dbReference type="ChEBI" id="CHEBI:60039"/>
        <dbReference type="ChEBI" id="CHEBI:78442"/>
        <dbReference type="ChEBI" id="CHEBI:78532"/>
        <dbReference type="ChEBI" id="CHEBI:456215"/>
        <dbReference type="EC" id="6.1.1.15"/>
    </reaction>
</comment>
<dbReference type="EC" id="6.1.1.15" evidence="3 12"/>
<dbReference type="SUPFAM" id="SSF55826">
    <property type="entry name" value="YbaK/ProRS associated domain"/>
    <property type="match status" value="1"/>
</dbReference>
<evidence type="ECO:0000256" key="4">
    <source>
        <dbReference type="ARBA" id="ARBA00019110"/>
    </source>
</evidence>
<dbReference type="CDD" id="cd04334">
    <property type="entry name" value="ProRS-INS"/>
    <property type="match status" value="1"/>
</dbReference>
<evidence type="ECO:0000256" key="1">
    <source>
        <dbReference type="ARBA" id="ARBA00004496"/>
    </source>
</evidence>
<comment type="subunit">
    <text evidence="2">Homodimer.</text>
</comment>
<dbReference type="InterPro" id="IPR004500">
    <property type="entry name" value="Pro-tRNA-synth_IIa_bac-type"/>
</dbReference>
<evidence type="ECO:0000313" key="15">
    <source>
        <dbReference type="Proteomes" id="UP000526033"/>
    </source>
</evidence>
<dbReference type="CDD" id="cd00861">
    <property type="entry name" value="ProRS_anticodon_short"/>
    <property type="match status" value="1"/>
</dbReference>
<dbReference type="Pfam" id="PF03129">
    <property type="entry name" value="HGTP_anticodon"/>
    <property type="match status" value="1"/>
</dbReference>
<dbReference type="Proteomes" id="UP000526033">
    <property type="component" value="Unassembled WGS sequence"/>
</dbReference>
<organism evidence="14 15">
    <name type="scientific">candidate division WWE3 bacterium</name>
    <dbReference type="NCBI Taxonomy" id="2053526"/>
    <lineage>
        <taxon>Bacteria</taxon>
        <taxon>Katanobacteria</taxon>
    </lineage>
</organism>
<comment type="caution">
    <text evidence="14">The sequence shown here is derived from an EMBL/GenBank/DDBJ whole genome shotgun (WGS) entry which is preliminary data.</text>
</comment>
<accession>A0A7X9HGG9</accession>
<evidence type="ECO:0000256" key="6">
    <source>
        <dbReference type="ARBA" id="ARBA00022598"/>
    </source>
</evidence>
<sequence>MRYSKMFGKTRKSSKEFDSVNATLLIKGGFIDQTMAGVYTFLPLGLRVLNKIENIVREEMNEISSEMLMPALAPKELWEVTNRINTIDVLFKASGVNDLSKEKNPSEYVLNSTHEEVVTPIAKSFNYSYKDLPFSVYQIQTKYRNEARPKAGLLRGREFRMKDLYSFHPDVDSLKDYYEVVRESYFKIFERLGLKEFTYYAAASGGDFTEDFSHEFQVKCDSGEDLIFYSKEDGIAFNKEVAPCLAPESEVHEQEKPLQEVFGENIVGVDDLCKFLNITPQKTTKTLIYDSDVGVLVASVRGDYDVNEDKLKKSAHAKWVKLAKEETIKEVTGAEVGYAGILNLPTDKGLKIFIDESIKYLKNFETGANKTNYHITNINWYRDIQPPEIFYDIKMAKEGDLYPETGKPYETFKGSEAGNIFPLNVKFSTAFNYYYADETGQQKIVYMGSYGFGTSRVMGILVEKFHDGKGIIWPENVAPFKVHLIGLNLDDEQVETKANKIYKQLVGAGIEVLFDDRKEIAAGEKFSDADLIGIPYRMVVSKKTGEKIELKKRSEEKVDLVSFEECLNLVKK</sequence>
<dbReference type="InterPro" id="IPR002314">
    <property type="entry name" value="aa-tRNA-synt_IIb"/>
</dbReference>
<keyword evidence="6 14" id="KW-0436">Ligase</keyword>
<evidence type="ECO:0000259" key="13">
    <source>
        <dbReference type="PROSITE" id="PS50862"/>
    </source>
</evidence>
<feature type="domain" description="Aminoacyl-transfer RNA synthetases class-II family profile" evidence="13">
    <location>
        <begin position="37"/>
        <end position="474"/>
    </location>
</feature>
<dbReference type="GO" id="GO:0004827">
    <property type="term" value="F:proline-tRNA ligase activity"/>
    <property type="evidence" value="ECO:0007669"/>
    <property type="project" value="UniProtKB-UniRule"/>
</dbReference>
<dbReference type="InterPro" id="IPR002316">
    <property type="entry name" value="Pro-tRNA-ligase_IIa"/>
</dbReference>
<evidence type="ECO:0000256" key="5">
    <source>
        <dbReference type="ARBA" id="ARBA00022490"/>
    </source>
</evidence>
<dbReference type="InterPro" id="IPR045864">
    <property type="entry name" value="aa-tRNA-synth_II/BPL/LPL"/>
</dbReference>
<evidence type="ECO:0000256" key="9">
    <source>
        <dbReference type="ARBA" id="ARBA00022917"/>
    </source>
</evidence>
<dbReference type="GO" id="GO:0006433">
    <property type="term" value="P:prolyl-tRNA aminoacylation"/>
    <property type="evidence" value="ECO:0007669"/>
    <property type="project" value="UniProtKB-UniRule"/>
</dbReference>
<dbReference type="GO" id="GO:0005829">
    <property type="term" value="C:cytosol"/>
    <property type="evidence" value="ECO:0007669"/>
    <property type="project" value="TreeGrafter"/>
</dbReference>
<dbReference type="SUPFAM" id="SSF55681">
    <property type="entry name" value="Class II aaRS and biotin synthetases"/>
    <property type="match status" value="1"/>
</dbReference>
<keyword evidence="9" id="KW-0648">Protein biosynthesis</keyword>
<dbReference type="PROSITE" id="PS50862">
    <property type="entry name" value="AA_TRNA_LIGASE_II"/>
    <property type="match status" value="1"/>
</dbReference>
<proteinExistence type="predicted"/>
<gene>
    <name evidence="14" type="ORF">GYA27_00015</name>
</gene>
<dbReference type="PANTHER" id="PTHR42753:SF2">
    <property type="entry name" value="PROLINE--TRNA LIGASE"/>
    <property type="match status" value="1"/>
</dbReference>
<evidence type="ECO:0000256" key="10">
    <source>
        <dbReference type="ARBA" id="ARBA00023146"/>
    </source>
</evidence>
<dbReference type="EMBL" id="JAAZNL010000001">
    <property type="protein sequence ID" value="NMB69577.1"/>
    <property type="molecule type" value="Genomic_DNA"/>
</dbReference>
<name>A0A7X9HGG9_UNCKA</name>
<evidence type="ECO:0000256" key="8">
    <source>
        <dbReference type="ARBA" id="ARBA00022840"/>
    </source>
</evidence>
<dbReference type="Pfam" id="PF04073">
    <property type="entry name" value="tRNA_edit"/>
    <property type="match status" value="1"/>
</dbReference>
<dbReference type="PANTHER" id="PTHR42753">
    <property type="entry name" value="MITOCHONDRIAL RIBOSOME PROTEIN L39/PROLYL-TRNA LIGASE FAMILY MEMBER"/>
    <property type="match status" value="1"/>
</dbReference>
<evidence type="ECO:0000256" key="7">
    <source>
        <dbReference type="ARBA" id="ARBA00022741"/>
    </source>
</evidence>
<dbReference type="InterPro" id="IPR036754">
    <property type="entry name" value="YbaK/aa-tRNA-synt-asso_dom_sf"/>
</dbReference>
<dbReference type="GO" id="GO:0005524">
    <property type="term" value="F:ATP binding"/>
    <property type="evidence" value="ECO:0007669"/>
    <property type="project" value="UniProtKB-KW"/>
</dbReference>
<dbReference type="NCBIfam" id="TIGR00409">
    <property type="entry name" value="proS_fam_II"/>
    <property type="match status" value="1"/>
</dbReference>
<dbReference type="InterPro" id="IPR036621">
    <property type="entry name" value="Anticodon-bd_dom_sf"/>
</dbReference>
<keyword evidence="8" id="KW-0067">ATP-binding</keyword>
<reference evidence="14 15" key="1">
    <citation type="journal article" date="2020" name="Biotechnol. Biofuels">
        <title>New insights from the biogas microbiome by comprehensive genome-resolved metagenomics of nearly 1600 species originating from multiple anaerobic digesters.</title>
        <authorList>
            <person name="Campanaro S."/>
            <person name="Treu L."/>
            <person name="Rodriguez-R L.M."/>
            <person name="Kovalovszki A."/>
            <person name="Ziels R.M."/>
            <person name="Maus I."/>
            <person name="Zhu X."/>
            <person name="Kougias P.G."/>
            <person name="Basile A."/>
            <person name="Luo G."/>
            <person name="Schluter A."/>
            <person name="Konstantinidis K.T."/>
            <person name="Angelidaki I."/>
        </authorList>
    </citation>
    <scope>NUCLEOTIDE SEQUENCE [LARGE SCALE GENOMIC DNA]</scope>
    <source>
        <strain evidence="14">AS27yjCOA_165</strain>
    </source>
</reference>
<evidence type="ECO:0000256" key="3">
    <source>
        <dbReference type="ARBA" id="ARBA00012831"/>
    </source>
</evidence>
<dbReference type="InterPro" id="IPR007214">
    <property type="entry name" value="YbaK/aa-tRNA-synth-assoc-dom"/>
</dbReference>
<evidence type="ECO:0000256" key="11">
    <source>
        <dbReference type="ARBA" id="ARBA00047671"/>
    </source>
</evidence>
<dbReference type="InterPro" id="IPR050062">
    <property type="entry name" value="Pro-tRNA_synthetase"/>
</dbReference>
<dbReference type="InterPro" id="IPR004154">
    <property type="entry name" value="Anticodon-bd"/>
</dbReference>
<keyword evidence="5" id="KW-0963">Cytoplasm</keyword>
<dbReference type="Gene3D" id="3.40.50.800">
    <property type="entry name" value="Anticodon-binding domain"/>
    <property type="match status" value="1"/>
</dbReference>
<dbReference type="GO" id="GO:0002161">
    <property type="term" value="F:aminoacyl-tRNA deacylase activity"/>
    <property type="evidence" value="ECO:0007669"/>
    <property type="project" value="InterPro"/>
</dbReference>
<evidence type="ECO:0000256" key="12">
    <source>
        <dbReference type="NCBIfam" id="TIGR00409"/>
    </source>
</evidence>
<dbReference type="Pfam" id="PF00587">
    <property type="entry name" value="tRNA-synt_2b"/>
    <property type="match status" value="1"/>
</dbReference>
<dbReference type="SUPFAM" id="SSF52954">
    <property type="entry name" value="Class II aaRS ABD-related"/>
    <property type="match status" value="1"/>
</dbReference>
<keyword evidence="10" id="KW-0030">Aminoacyl-tRNA synthetase</keyword>